<name>A0A6A5F4S2_PERFL</name>
<keyword evidence="2" id="KW-0812">Transmembrane</keyword>
<reference evidence="3 4" key="1">
    <citation type="submission" date="2019-06" db="EMBL/GenBank/DDBJ databases">
        <title>A chromosome-scale genome assembly of the European perch, Perca fluviatilis.</title>
        <authorList>
            <person name="Roques C."/>
            <person name="Zahm M."/>
            <person name="Cabau C."/>
            <person name="Klopp C."/>
            <person name="Bouchez O."/>
            <person name="Donnadieu C."/>
            <person name="Kuhl H."/>
            <person name="Gislard M."/>
            <person name="Guendouz S."/>
            <person name="Journot L."/>
            <person name="Haffray P."/>
            <person name="Bestin A."/>
            <person name="Morvezen R."/>
            <person name="Feron R."/>
            <person name="Wen M."/>
            <person name="Jouanno E."/>
            <person name="Herpin A."/>
            <person name="Schartl M."/>
            <person name="Postlethwait J."/>
            <person name="Schaerlinger B."/>
            <person name="Chardard D."/>
            <person name="Lecocq T."/>
            <person name="Poncet C."/>
            <person name="Jaffrelo L."/>
            <person name="Lampietro C."/>
            <person name="Guiguen Y."/>
        </authorList>
    </citation>
    <scope>NUCLEOTIDE SEQUENCE [LARGE SCALE GENOMIC DNA]</scope>
    <source>
        <tissue evidence="3">Blood</tissue>
    </source>
</reference>
<comment type="caution">
    <text evidence="3">The sequence shown here is derived from an EMBL/GenBank/DDBJ whole genome shotgun (WGS) entry which is preliminary data.</text>
</comment>
<feature type="region of interest" description="Disordered" evidence="1">
    <location>
        <begin position="129"/>
        <end position="150"/>
    </location>
</feature>
<gene>
    <name evidence="3" type="ORF">PFLUV_G00105930</name>
</gene>
<sequence length="164" mass="18166">MDCFRSDGPAAQRASVLYDYNNDDGNLWTRTSQDAPLPLCSSSHPPDSSCLVCLNQTVFVVCRNLTKGVKVMMEAGTDQVLLSKSECPEPPSVDAPQSQLAVIIPSILLILIIIIGGVFCRKRCRKRRNKPQTHTEEESSTMTNEDPMKQTEIFSTFKVGEIES</sequence>
<dbReference type="Proteomes" id="UP000465112">
    <property type="component" value="Chromosome 9"/>
</dbReference>
<feature type="transmembrane region" description="Helical" evidence="2">
    <location>
        <begin position="100"/>
        <end position="120"/>
    </location>
</feature>
<proteinExistence type="predicted"/>
<evidence type="ECO:0000256" key="2">
    <source>
        <dbReference type="SAM" id="Phobius"/>
    </source>
</evidence>
<dbReference type="AlphaFoldDB" id="A0A6A5F4S2"/>
<keyword evidence="2" id="KW-0472">Membrane</keyword>
<keyword evidence="2" id="KW-1133">Transmembrane helix</keyword>
<protein>
    <submittedName>
        <fullName evidence="3">Uncharacterized protein</fullName>
    </submittedName>
</protein>
<evidence type="ECO:0000313" key="4">
    <source>
        <dbReference type="Proteomes" id="UP000465112"/>
    </source>
</evidence>
<evidence type="ECO:0000256" key="1">
    <source>
        <dbReference type="SAM" id="MobiDB-lite"/>
    </source>
</evidence>
<keyword evidence="4" id="KW-1185">Reference proteome</keyword>
<evidence type="ECO:0000313" key="3">
    <source>
        <dbReference type="EMBL" id="KAF1385265.1"/>
    </source>
</evidence>
<dbReference type="EMBL" id="VHII01000009">
    <property type="protein sequence ID" value="KAF1385265.1"/>
    <property type="molecule type" value="Genomic_DNA"/>
</dbReference>
<accession>A0A6A5F4S2</accession>
<organism evidence="3 4">
    <name type="scientific">Perca fluviatilis</name>
    <name type="common">European perch</name>
    <dbReference type="NCBI Taxonomy" id="8168"/>
    <lineage>
        <taxon>Eukaryota</taxon>
        <taxon>Metazoa</taxon>
        <taxon>Chordata</taxon>
        <taxon>Craniata</taxon>
        <taxon>Vertebrata</taxon>
        <taxon>Euteleostomi</taxon>
        <taxon>Actinopterygii</taxon>
        <taxon>Neopterygii</taxon>
        <taxon>Teleostei</taxon>
        <taxon>Neoteleostei</taxon>
        <taxon>Acanthomorphata</taxon>
        <taxon>Eupercaria</taxon>
        <taxon>Perciformes</taxon>
        <taxon>Percoidei</taxon>
        <taxon>Percidae</taxon>
        <taxon>Percinae</taxon>
        <taxon>Perca</taxon>
    </lineage>
</organism>